<dbReference type="PANTHER" id="PTHR10694">
    <property type="entry name" value="LYSINE-SPECIFIC DEMETHYLASE"/>
    <property type="match status" value="1"/>
</dbReference>
<accession>A0A1D6QB68</accession>
<protein>
    <submittedName>
        <fullName evidence="1">Putative lysine-specific demethylase JMJ16</fullName>
    </submittedName>
</protein>
<dbReference type="SMART" id="SM00558">
    <property type="entry name" value="JmjC"/>
    <property type="match status" value="1"/>
</dbReference>
<dbReference type="Pfam" id="PF02373">
    <property type="entry name" value="JmjC"/>
    <property type="match status" value="1"/>
</dbReference>
<dbReference type="GO" id="GO:0032259">
    <property type="term" value="P:methylation"/>
    <property type="evidence" value="ECO:0007669"/>
    <property type="project" value="UniProtKB-KW"/>
</dbReference>
<evidence type="ECO:0000313" key="1">
    <source>
        <dbReference type="EMBL" id="AQK55554.1"/>
    </source>
</evidence>
<dbReference type="PANTHER" id="PTHR10694:SF98">
    <property type="entry name" value="LYSINE-SPECIFIC DEMETHYLASE JMJ16-RELATED"/>
    <property type="match status" value="1"/>
</dbReference>
<keyword evidence="1" id="KW-0489">Methyltransferase</keyword>
<organism evidence="1">
    <name type="scientific">Zea mays</name>
    <name type="common">Maize</name>
    <dbReference type="NCBI Taxonomy" id="4577"/>
    <lineage>
        <taxon>Eukaryota</taxon>
        <taxon>Viridiplantae</taxon>
        <taxon>Streptophyta</taxon>
        <taxon>Embryophyta</taxon>
        <taxon>Tracheophyta</taxon>
        <taxon>Spermatophyta</taxon>
        <taxon>Magnoliopsida</taxon>
        <taxon>Liliopsida</taxon>
        <taxon>Poales</taxon>
        <taxon>Poaceae</taxon>
        <taxon>PACMAD clade</taxon>
        <taxon>Panicoideae</taxon>
        <taxon>Andropogonodae</taxon>
        <taxon>Andropogoneae</taxon>
        <taxon>Tripsacinae</taxon>
        <taxon>Zea</taxon>
    </lineage>
</organism>
<dbReference type="GO" id="GO:0010468">
    <property type="term" value="P:regulation of gene expression"/>
    <property type="evidence" value="ECO:0007669"/>
    <property type="project" value="UniProtKB-ARBA"/>
</dbReference>
<dbReference type="GO" id="GO:0008168">
    <property type="term" value="F:methyltransferase activity"/>
    <property type="evidence" value="ECO:0007669"/>
    <property type="project" value="UniProtKB-KW"/>
</dbReference>
<reference evidence="1" key="1">
    <citation type="submission" date="2015-12" db="EMBL/GenBank/DDBJ databases">
        <title>Update maize B73 reference genome by single molecule sequencing technologies.</title>
        <authorList>
            <consortium name="Maize Genome Sequencing Project"/>
            <person name="Ware D."/>
        </authorList>
    </citation>
    <scope>NUCLEOTIDE SEQUENCE</scope>
    <source>
        <tissue evidence="1">Seedling</tissue>
    </source>
</reference>
<sequence length="109" mass="12740">MCFSSFCWHVEDHHLYSLNYMHWGAPKMWYGVPGKDAVNLEAAMRKHLPDLFEEQPDLLHNLVTQFSTSLLKSEGYQSTDVFSMRRVCPNVPSGIPCWFQLWLQLCRSC</sequence>
<proteinExistence type="predicted"/>
<dbReference type="SUPFAM" id="SSF51197">
    <property type="entry name" value="Clavaminate synthase-like"/>
    <property type="match status" value="1"/>
</dbReference>
<dbReference type="AlphaFoldDB" id="A0A1D6QB68"/>
<dbReference type="InterPro" id="IPR003347">
    <property type="entry name" value="JmjC_dom"/>
</dbReference>
<dbReference type="EMBL" id="CM000780">
    <property type="protein sequence ID" value="AQK55554.1"/>
    <property type="molecule type" value="Genomic_DNA"/>
</dbReference>
<keyword evidence="1" id="KW-0808">Transferase</keyword>
<gene>
    <name evidence="1" type="ORF">ZEAMMB73_Zm00001d051958</name>
</gene>
<name>A0A1D6QB68_MAIZE</name>
<dbReference type="PROSITE" id="PS51184">
    <property type="entry name" value="JMJC"/>
    <property type="match status" value="1"/>
</dbReference>
<dbReference type="Gene3D" id="2.60.120.650">
    <property type="entry name" value="Cupin"/>
    <property type="match status" value="1"/>
</dbReference>